<dbReference type="PANTHER" id="PTHR43293:SF3">
    <property type="entry name" value="CHOLESTEROL RING-CLEAVING HYDROLASE IPDB SUBUNIT"/>
    <property type="match status" value="1"/>
</dbReference>
<feature type="non-terminal residue" evidence="1">
    <location>
        <position position="1"/>
    </location>
</feature>
<dbReference type="Gene3D" id="3.40.1080.10">
    <property type="entry name" value="Glutaconate Coenzyme A-transferase"/>
    <property type="match status" value="1"/>
</dbReference>
<dbReference type="AlphaFoldDB" id="X1PSQ9"/>
<reference evidence="1" key="1">
    <citation type="journal article" date="2014" name="Front. Microbiol.">
        <title>High frequency of phylogenetically diverse reductive dehalogenase-homologous genes in deep subseafloor sedimentary metagenomes.</title>
        <authorList>
            <person name="Kawai M."/>
            <person name="Futagami T."/>
            <person name="Toyoda A."/>
            <person name="Takaki Y."/>
            <person name="Nishi S."/>
            <person name="Hori S."/>
            <person name="Arai W."/>
            <person name="Tsubouchi T."/>
            <person name="Morono Y."/>
            <person name="Uchiyama I."/>
            <person name="Ito T."/>
            <person name="Fujiyama A."/>
            <person name="Inagaki F."/>
            <person name="Takami H."/>
        </authorList>
    </citation>
    <scope>NUCLEOTIDE SEQUENCE</scope>
    <source>
        <strain evidence="1">Expedition CK06-06</strain>
    </source>
</reference>
<dbReference type="InterPro" id="IPR004165">
    <property type="entry name" value="CoA_trans_fam_I"/>
</dbReference>
<dbReference type="GO" id="GO:0008410">
    <property type="term" value="F:CoA-transferase activity"/>
    <property type="evidence" value="ECO:0007669"/>
    <property type="project" value="InterPro"/>
</dbReference>
<feature type="non-terminal residue" evidence="1">
    <location>
        <position position="242"/>
    </location>
</feature>
<dbReference type="Gene3D" id="3.30.30.40">
    <property type="match status" value="1"/>
</dbReference>
<name>X1PSQ9_9ZZZZ</name>
<organism evidence="1">
    <name type="scientific">marine sediment metagenome</name>
    <dbReference type="NCBI Taxonomy" id="412755"/>
    <lineage>
        <taxon>unclassified sequences</taxon>
        <taxon>metagenomes</taxon>
        <taxon>ecological metagenomes</taxon>
    </lineage>
</organism>
<dbReference type="Pfam" id="PF01144">
    <property type="entry name" value="CoA_trans"/>
    <property type="match status" value="1"/>
</dbReference>
<evidence type="ECO:0000313" key="1">
    <source>
        <dbReference type="EMBL" id="GAI58883.1"/>
    </source>
</evidence>
<dbReference type="PANTHER" id="PTHR43293">
    <property type="entry name" value="ACETATE COA-TRANSFERASE YDIF"/>
    <property type="match status" value="1"/>
</dbReference>
<accession>X1PSQ9</accession>
<gene>
    <name evidence="1" type="ORF">S06H3_54030</name>
</gene>
<sequence>TLKEAVRKHVKPGMTLHFSGTHSSASAAIYEVIRQFWDKDPRFTIIGGISGTRLNLIHLGMLKKVIGSFCGDSYPMPGPNPIIQKAYREGTVEFENWSMHTPVQRLMAGALGVCFMPTRSVIGSSMAEENKDSFTVIDDPFGSGKKVGLVSALQSDITFVHGWAADRYGNTILVPPLGENLWGAVGSKKGAIVSVEKIVSTEFIREHSAWVRIPGYVVNCVCEEPFGAHPGGLINHGVMELE</sequence>
<proteinExistence type="predicted"/>
<dbReference type="SUPFAM" id="SSF100950">
    <property type="entry name" value="NagB/RpiA/CoA transferase-like"/>
    <property type="match status" value="1"/>
</dbReference>
<dbReference type="SMART" id="SM00882">
    <property type="entry name" value="CoA_trans"/>
    <property type="match status" value="1"/>
</dbReference>
<dbReference type="InterPro" id="IPR037171">
    <property type="entry name" value="NagB/RpiA_transferase-like"/>
</dbReference>
<comment type="caution">
    <text evidence="1">The sequence shown here is derived from an EMBL/GenBank/DDBJ whole genome shotgun (WGS) entry which is preliminary data.</text>
</comment>
<protein>
    <submittedName>
        <fullName evidence="1">Uncharacterized protein</fullName>
    </submittedName>
</protein>
<dbReference type="EMBL" id="BARV01034512">
    <property type="protein sequence ID" value="GAI58883.1"/>
    <property type="molecule type" value="Genomic_DNA"/>
</dbReference>